<evidence type="ECO:0000256" key="1">
    <source>
        <dbReference type="SAM" id="MobiDB-lite"/>
    </source>
</evidence>
<dbReference type="Proteomes" id="UP000006753">
    <property type="component" value="Unassembled WGS sequence"/>
</dbReference>
<proteinExistence type="predicted"/>
<dbReference type="OrthoDB" id="3550524at2759"/>
<organism evidence="2 3">
    <name type="scientific">Marssonina brunnea f. sp. multigermtubi (strain MB_m1)</name>
    <name type="common">Marssonina leaf spot fungus</name>
    <dbReference type="NCBI Taxonomy" id="1072389"/>
    <lineage>
        <taxon>Eukaryota</taxon>
        <taxon>Fungi</taxon>
        <taxon>Dikarya</taxon>
        <taxon>Ascomycota</taxon>
        <taxon>Pezizomycotina</taxon>
        <taxon>Leotiomycetes</taxon>
        <taxon>Helotiales</taxon>
        <taxon>Drepanopezizaceae</taxon>
        <taxon>Drepanopeziza</taxon>
    </lineage>
</organism>
<name>K1Y5G0_MARBU</name>
<dbReference type="HOGENOM" id="CLU_1175635_0_0_1"/>
<evidence type="ECO:0000313" key="3">
    <source>
        <dbReference type="Proteomes" id="UP000006753"/>
    </source>
</evidence>
<keyword evidence="3" id="KW-1185">Reference proteome</keyword>
<dbReference type="KEGG" id="mbe:MBM_01106"/>
<dbReference type="RefSeq" id="XP_007288995.1">
    <property type="nucleotide sequence ID" value="XM_007288933.1"/>
</dbReference>
<dbReference type="InParanoid" id="K1Y5G0"/>
<feature type="compositionally biased region" description="Pro residues" evidence="1">
    <location>
        <begin position="1"/>
        <end position="10"/>
    </location>
</feature>
<dbReference type="AlphaFoldDB" id="K1Y5G0"/>
<reference evidence="2 3" key="1">
    <citation type="journal article" date="2012" name="BMC Genomics">
        <title>Sequencing the genome of Marssonina brunnea reveals fungus-poplar co-evolution.</title>
        <authorList>
            <person name="Zhu S."/>
            <person name="Cao Y.-Z."/>
            <person name="Jiang C."/>
            <person name="Tan B.-Y."/>
            <person name="Wang Z."/>
            <person name="Feng S."/>
            <person name="Zhang L."/>
            <person name="Su X.-H."/>
            <person name="Brejova B."/>
            <person name="Vinar T."/>
            <person name="Xu M."/>
            <person name="Wang M.-X."/>
            <person name="Zhang S.-G."/>
            <person name="Huang M.-R."/>
            <person name="Wu R."/>
            <person name="Zhou Y."/>
        </authorList>
    </citation>
    <scope>NUCLEOTIDE SEQUENCE [LARGE SCALE GENOMIC DNA]</scope>
    <source>
        <strain evidence="2 3">MB_m1</strain>
    </source>
</reference>
<sequence>MDFNTAPPPSMETDADADAMQTKTEVAHAHANDKNNKQTPPAAPSQKPSRQQRKKKKKKSRILKPDYVDGDTAFMRLATDVKYGQFARDVHSLNGERFVTRMQMRQVWQSTVRQAHHRWARDKYDAPDSAKERAFGGRLLEEALAQADGYEGFDLDAYWDLQGAMREMDALSMTADRGAKLVTGCEKLIAERLMKLRVDLVKRTRAARKAEKRLQNFVTKRETTLKTEPGPDVEMQ</sequence>
<accession>K1Y5G0</accession>
<protein>
    <submittedName>
        <fullName evidence="2">Uncharacterized protein</fullName>
    </submittedName>
</protein>
<gene>
    <name evidence="2" type="ORF">MBM_01106</name>
</gene>
<dbReference type="EMBL" id="JH921429">
    <property type="protein sequence ID" value="EKD20424.1"/>
    <property type="molecule type" value="Genomic_DNA"/>
</dbReference>
<evidence type="ECO:0000313" key="2">
    <source>
        <dbReference type="EMBL" id="EKD20424.1"/>
    </source>
</evidence>
<feature type="region of interest" description="Disordered" evidence="1">
    <location>
        <begin position="1"/>
        <end position="61"/>
    </location>
</feature>
<feature type="compositionally biased region" description="Basic and acidic residues" evidence="1">
    <location>
        <begin position="25"/>
        <end position="36"/>
    </location>
</feature>
<dbReference type="GeneID" id="18757041"/>
<feature type="compositionally biased region" description="Basic residues" evidence="1">
    <location>
        <begin position="50"/>
        <end position="61"/>
    </location>
</feature>